<protein>
    <submittedName>
        <fullName evidence="1">Uncharacterized protein</fullName>
    </submittedName>
</protein>
<comment type="caution">
    <text evidence="1">The sequence shown here is derived from an EMBL/GenBank/DDBJ whole genome shotgun (WGS) entry which is preliminary data.</text>
</comment>
<gene>
    <name evidence="1" type="ORF">FIE12Z_2862</name>
</gene>
<proteinExistence type="predicted"/>
<dbReference type="EMBL" id="PXXK01000057">
    <property type="protein sequence ID" value="RFN52849.1"/>
    <property type="molecule type" value="Genomic_DNA"/>
</dbReference>
<keyword evidence="2" id="KW-1185">Reference proteome</keyword>
<accession>A0A395N034</accession>
<evidence type="ECO:0000313" key="2">
    <source>
        <dbReference type="Proteomes" id="UP000265631"/>
    </source>
</evidence>
<name>A0A395N034_9HYPO</name>
<dbReference type="AlphaFoldDB" id="A0A395N034"/>
<reference evidence="1 2" key="1">
    <citation type="journal article" date="2018" name="PLoS Pathog.">
        <title>Evolution of structural diversity of trichothecenes, a family of toxins produced by plant pathogenic and entomopathogenic fungi.</title>
        <authorList>
            <person name="Proctor R.H."/>
            <person name="McCormick S.P."/>
            <person name="Kim H.S."/>
            <person name="Cardoza R.E."/>
            <person name="Stanley A.M."/>
            <person name="Lindo L."/>
            <person name="Kelly A."/>
            <person name="Brown D.W."/>
            <person name="Lee T."/>
            <person name="Vaughan M.M."/>
            <person name="Alexander N.J."/>
            <person name="Busman M."/>
            <person name="Gutierrez S."/>
        </authorList>
    </citation>
    <scope>NUCLEOTIDE SEQUENCE [LARGE SCALE GENOMIC DNA]</scope>
    <source>
        <strain evidence="1 2">NRRL 13405</strain>
    </source>
</reference>
<dbReference type="Proteomes" id="UP000265631">
    <property type="component" value="Unassembled WGS sequence"/>
</dbReference>
<sequence length="180" mass="21388">MCKITYYACGCCEKLIDRLSSKCDYDPRNILECMNLEERVSRAMYCESCGEACAFKKDHSFIARWREFKAQLEALKKVIIERCEHKAKLRAIEKEQRECKAHLKTLERAQPKVLEKAIQKAHEKEMIERRKYKAYLETLDEGQLEALHKAQQEAREKAHEKAIIDQRKYQALLEEFERGW</sequence>
<evidence type="ECO:0000313" key="1">
    <source>
        <dbReference type="EMBL" id="RFN52849.1"/>
    </source>
</evidence>
<organism evidence="1 2">
    <name type="scientific">Fusarium flagelliforme</name>
    <dbReference type="NCBI Taxonomy" id="2675880"/>
    <lineage>
        <taxon>Eukaryota</taxon>
        <taxon>Fungi</taxon>
        <taxon>Dikarya</taxon>
        <taxon>Ascomycota</taxon>
        <taxon>Pezizomycotina</taxon>
        <taxon>Sordariomycetes</taxon>
        <taxon>Hypocreomycetidae</taxon>
        <taxon>Hypocreales</taxon>
        <taxon>Nectriaceae</taxon>
        <taxon>Fusarium</taxon>
        <taxon>Fusarium incarnatum-equiseti species complex</taxon>
    </lineage>
</organism>